<sequence length="222" mass="26132">MEKQRNNNNYNRNNNGRYNNNEGRNNRNDRGNRNERPQRKRRVNVDRNIEVVVVSNVIGSKFFYENPRMSQNIDLAKIGDEEYITVGDLRTMLNSNRKILEGFQLLITDVTTNEVTLEDVLIYLGLDKKYEEYYSLANKQNGELAEVTDIKDFILKAPFNAFEKTMEKIDSKLRTRVIEMAVVLFKLKEFGDYNKMRIIESYVNDELFADANETEVDEDIYI</sequence>
<dbReference type="AlphaFoldDB" id="A0A2A7FNB5"/>
<accession>A0A2A7FNB5</accession>
<protein>
    <submittedName>
        <fullName evidence="2">Uncharacterized protein</fullName>
    </submittedName>
</protein>
<proteinExistence type="predicted"/>
<dbReference type="RefSeq" id="WP_097883297.1">
    <property type="nucleotide sequence ID" value="NZ_NUIL01000015.1"/>
</dbReference>
<gene>
    <name evidence="2" type="ORF">CN984_12360</name>
</gene>
<evidence type="ECO:0000313" key="3">
    <source>
        <dbReference type="Proteomes" id="UP000223777"/>
    </source>
</evidence>
<dbReference type="EMBL" id="NUIL01000015">
    <property type="protein sequence ID" value="PGO29219.1"/>
    <property type="molecule type" value="Genomic_DNA"/>
</dbReference>
<dbReference type="Proteomes" id="UP000223777">
    <property type="component" value="Unassembled WGS sequence"/>
</dbReference>
<feature type="region of interest" description="Disordered" evidence="1">
    <location>
        <begin position="1"/>
        <end position="42"/>
    </location>
</feature>
<evidence type="ECO:0000313" key="2">
    <source>
        <dbReference type="EMBL" id="PGO29219.1"/>
    </source>
</evidence>
<name>A0A2A7FNB5_BACCE</name>
<reference evidence="2 3" key="1">
    <citation type="submission" date="2017-09" db="EMBL/GenBank/DDBJ databases">
        <title>Large-scale bioinformatics analysis of Bacillus genomes uncovers conserved roles of natural products in bacterial physiology.</title>
        <authorList>
            <consortium name="Agbiome Team Llc"/>
            <person name="Bleich R.M."/>
            <person name="Grubbs K.J."/>
            <person name="Santa Maria K.C."/>
            <person name="Allen S.E."/>
            <person name="Farag S."/>
            <person name="Shank E.A."/>
            <person name="Bowers A."/>
        </authorList>
    </citation>
    <scope>NUCLEOTIDE SEQUENCE [LARGE SCALE GENOMIC DNA]</scope>
    <source>
        <strain evidence="2 3">AFS050027</strain>
    </source>
</reference>
<evidence type="ECO:0000256" key="1">
    <source>
        <dbReference type="SAM" id="MobiDB-lite"/>
    </source>
</evidence>
<feature type="compositionally biased region" description="Low complexity" evidence="1">
    <location>
        <begin position="1"/>
        <end position="23"/>
    </location>
</feature>
<organism evidence="2 3">
    <name type="scientific">Bacillus cereus</name>
    <dbReference type="NCBI Taxonomy" id="1396"/>
    <lineage>
        <taxon>Bacteria</taxon>
        <taxon>Bacillati</taxon>
        <taxon>Bacillota</taxon>
        <taxon>Bacilli</taxon>
        <taxon>Bacillales</taxon>
        <taxon>Bacillaceae</taxon>
        <taxon>Bacillus</taxon>
        <taxon>Bacillus cereus group</taxon>
    </lineage>
</organism>
<comment type="caution">
    <text evidence="2">The sequence shown here is derived from an EMBL/GenBank/DDBJ whole genome shotgun (WGS) entry which is preliminary data.</text>
</comment>
<feature type="compositionally biased region" description="Basic and acidic residues" evidence="1">
    <location>
        <begin position="24"/>
        <end position="42"/>
    </location>
</feature>